<evidence type="ECO:0000256" key="1">
    <source>
        <dbReference type="SAM" id="MobiDB-lite"/>
    </source>
</evidence>
<dbReference type="WBParaSite" id="NBR_0001160001-mRNA-1">
    <property type="protein sequence ID" value="NBR_0001160001-mRNA-1"/>
    <property type="gene ID" value="NBR_0001160001"/>
</dbReference>
<reference evidence="3 4" key="2">
    <citation type="submission" date="2018-11" db="EMBL/GenBank/DDBJ databases">
        <authorList>
            <consortium name="Pathogen Informatics"/>
        </authorList>
    </citation>
    <scope>NUCLEOTIDE SEQUENCE [LARGE SCALE GENOMIC DNA]</scope>
</reference>
<feature type="compositionally biased region" description="Polar residues" evidence="1">
    <location>
        <begin position="34"/>
        <end position="43"/>
    </location>
</feature>
<evidence type="ECO:0000256" key="2">
    <source>
        <dbReference type="SAM" id="Phobius"/>
    </source>
</evidence>
<keyword evidence="2" id="KW-0812">Transmembrane</keyword>
<name>A0A158R0D7_NIPBR</name>
<proteinExistence type="predicted"/>
<protein>
    <submittedName>
        <fullName evidence="5">Secreted protein</fullName>
    </submittedName>
</protein>
<evidence type="ECO:0000313" key="3">
    <source>
        <dbReference type="EMBL" id="VDL75190.1"/>
    </source>
</evidence>
<dbReference type="Proteomes" id="UP000271162">
    <property type="component" value="Unassembled WGS sequence"/>
</dbReference>
<keyword evidence="2" id="KW-1133">Transmembrane helix</keyword>
<dbReference type="EMBL" id="UYSL01020558">
    <property type="protein sequence ID" value="VDL75190.1"/>
    <property type="molecule type" value="Genomic_DNA"/>
</dbReference>
<dbReference type="AlphaFoldDB" id="A0A158R0D7"/>
<feature type="compositionally biased region" description="Low complexity" evidence="1">
    <location>
        <begin position="79"/>
        <end position="91"/>
    </location>
</feature>
<organism evidence="5">
    <name type="scientific">Nippostrongylus brasiliensis</name>
    <name type="common">Rat hookworm</name>
    <dbReference type="NCBI Taxonomy" id="27835"/>
    <lineage>
        <taxon>Eukaryota</taxon>
        <taxon>Metazoa</taxon>
        <taxon>Ecdysozoa</taxon>
        <taxon>Nematoda</taxon>
        <taxon>Chromadorea</taxon>
        <taxon>Rhabditida</taxon>
        <taxon>Rhabditina</taxon>
        <taxon>Rhabditomorpha</taxon>
        <taxon>Strongyloidea</taxon>
        <taxon>Heligmosomidae</taxon>
        <taxon>Nippostrongylus</taxon>
    </lineage>
</organism>
<evidence type="ECO:0000313" key="4">
    <source>
        <dbReference type="Proteomes" id="UP000271162"/>
    </source>
</evidence>
<evidence type="ECO:0000313" key="5">
    <source>
        <dbReference type="WBParaSite" id="NBR_0001160001-mRNA-1"/>
    </source>
</evidence>
<keyword evidence="4" id="KW-1185">Reference proteome</keyword>
<gene>
    <name evidence="3" type="ORF">NBR_LOCUS11601</name>
</gene>
<keyword evidence="2" id="KW-0472">Membrane</keyword>
<sequence>MIIFGIGALLLTMYASVIFFRVMRSAAYRRISGEGTTPSQVSVSPAGPGPLPVKKVPLDGWVERSEPSGVPPPAYDQVSIHSIQKQQKSSQEAGEPLPPKSNSPSDVQK</sequence>
<feature type="transmembrane region" description="Helical" evidence="2">
    <location>
        <begin position="6"/>
        <end position="23"/>
    </location>
</feature>
<feature type="region of interest" description="Disordered" evidence="1">
    <location>
        <begin position="33"/>
        <end position="109"/>
    </location>
</feature>
<reference evidence="5" key="1">
    <citation type="submission" date="2016-04" db="UniProtKB">
        <authorList>
            <consortium name="WormBaseParasite"/>
        </authorList>
    </citation>
    <scope>IDENTIFICATION</scope>
</reference>
<accession>A0A158R0D7</accession>